<dbReference type="GO" id="GO:0051560">
    <property type="term" value="P:mitochondrial calcium ion homeostasis"/>
    <property type="evidence" value="ECO:0007669"/>
    <property type="project" value="UniProtKB-UniRule"/>
</dbReference>
<evidence type="ECO:0000256" key="12">
    <source>
        <dbReference type="ARBA" id="ARBA00023136"/>
    </source>
</evidence>
<evidence type="ECO:0000256" key="13">
    <source>
        <dbReference type="ARBA" id="ARBA00023303"/>
    </source>
</evidence>
<evidence type="ECO:0000256" key="11">
    <source>
        <dbReference type="ARBA" id="ARBA00023128"/>
    </source>
</evidence>
<keyword evidence="6 17" id="KW-0812">Transmembrane</keyword>
<evidence type="ECO:0000256" key="17">
    <source>
        <dbReference type="RuleBase" id="RU367035"/>
    </source>
</evidence>
<evidence type="ECO:0000313" key="21">
    <source>
        <dbReference type="Proteomes" id="UP000076580"/>
    </source>
</evidence>
<sequence length="485" mass="54537">MSHAARRATQRLAQQARSWSGRPSAALSPGSCTSTTRLGGRHAASRMTRKAPDGEERQTTPESARRSVKNRPCMRERSNALLKATANDPTGGDETHGRLLTTPTRLLKLILPIPFHPEPEHIEASSEGRKEWGDKAVEPLALLIHPNQPLSYLERLIQAEMPPMRVRGREKLPEIVFRAEGERKKGTERPIDDGRGGAHVAAHSGLGCQGPARRDTTWVRWSGSTEVGDFIRDAARRREFAVAIEGHPRALRVAVPSFEDRTHYMRLRLRTMSRQVEVMAGVKKECDELAHKGAHRLAEGGFVLLSSWWGVVYYVTFHTDMGWDLVEPVTYLAGLASIMGGYLWFLFISRDLSYKAAMKLTVTKRQKALYQERGFDPQRWEQATHEANLLRREIRTVATEYDVAWDEMKDLGGERIKDALERERKGRKGEEKEGEEKEGEGKEGEGKEGEEKEGGKEDERRGDNEGAEEAMAGETSPTEKKTVSR</sequence>
<evidence type="ECO:0000256" key="16">
    <source>
        <dbReference type="ARBA" id="ARBA00045938"/>
    </source>
</evidence>
<evidence type="ECO:0000313" key="20">
    <source>
        <dbReference type="EMBL" id="KYK58508.1"/>
    </source>
</evidence>
<dbReference type="InterPro" id="IPR039055">
    <property type="entry name" value="MCU_fam"/>
</dbReference>
<keyword evidence="7 17" id="KW-0999">Mitochondrion inner membrane</keyword>
<feature type="region of interest" description="Disordered" evidence="18">
    <location>
        <begin position="422"/>
        <end position="485"/>
    </location>
</feature>
<accession>A0A151GN57</accession>
<evidence type="ECO:0000256" key="2">
    <source>
        <dbReference type="ARBA" id="ARBA00005653"/>
    </source>
</evidence>
<keyword evidence="10 17" id="KW-0406">Ion transport</keyword>
<evidence type="ECO:0000256" key="3">
    <source>
        <dbReference type="ARBA" id="ARBA00022448"/>
    </source>
</evidence>
<feature type="compositionally biased region" description="Basic and acidic residues" evidence="18">
    <location>
        <begin position="186"/>
        <end position="196"/>
    </location>
</feature>
<dbReference type="GO" id="GO:0015292">
    <property type="term" value="F:uniporter activity"/>
    <property type="evidence" value="ECO:0007669"/>
    <property type="project" value="UniProtKB-UniRule"/>
</dbReference>
<dbReference type="Proteomes" id="UP000076580">
    <property type="component" value="Chromosome 02"/>
</dbReference>
<evidence type="ECO:0000256" key="15">
    <source>
        <dbReference type="ARBA" id="ARBA00044966"/>
    </source>
</evidence>
<comment type="similarity">
    <text evidence="2 17">Belongs to the MCU (TC 1.A.77) family.</text>
</comment>
<feature type="compositionally biased region" description="Basic and acidic residues" evidence="18">
    <location>
        <begin position="422"/>
        <end position="464"/>
    </location>
</feature>
<keyword evidence="13 17" id="KW-0407">Ion channel</keyword>
<proteinExistence type="inferred from homology"/>
<feature type="compositionally biased region" description="Basic residues" evidence="18">
    <location>
        <begin position="39"/>
        <end position="49"/>
    </location>
</feature>
<keyword evidence="11 17" id="KW-0496">Mitochondrion</keyword>
<name>A0A151GN57_DRECN</name>
<keyword evidence="8 17" id="KW-0106">Calcium</keyword>
<comment type="subunit">
    <text evidence="15">Homotetramer, assembles in a dimer or dimers configuration with two interfaces.</text>
</comment>
<evidence type="ECO:0000256" key="7">
    <source>
        <dbReference type="ARBA" id="ARBA00022792"/>
    </source>
</evidence>
<comment type="subcellular location">
    <subcellularLocation>
        <location evidence="1 17">Mitochondrion inner membrane</location>
        <topology evidence="1 17">Multi-pass membrane protein</topology>
    </subcellularLocation>
</comment>
<comment type="caution">
    <text evidence="20">The sequence shown here is derived from an EMBL/GenBank/DDBJ whole genome shotgun (WGS) entry which is preliminary data.</text>
</comment>
<keyword evidence="3 17" id="KW-0813">Transport</keyword>
<gene>
    <name evidence="20" type="ORF">DCS_05524</name>
</gene>
<keyword evidence="21" id="KW-1185">Reference proteome</keyword>
<keyword evidence="5 17" id="KW-0107">Calcium channel</keyword>
<comment type="function">
    <text evidence="17">Mitochondrial inner membrane calcium uniporter that mediates calcium uptake into mitochondria. Mitochondrial calcium homeostasis plays key roles in cellular physiology and regulates cell bioenergetics, cytoplasmic calcium signals and activation of cell death pathways.</text>
</comment>
<feature type="transmembrane region" description="Helical" evidence="17">
    <location>
        <begin position="297"/>
        <end position="317"/>
    </location>
</feature>
<dbReference type="PANTHER" id="PTHR13462:SF10">
    <property type="entry name" value="CALCIUM UNIPORTER PROTEIN, MITOCHONDRIAL"/>
    <property type="match status" value="1"/>
</dbReference>
<dbReference type="EMBL" id="LAYC01000002">
    <property type="protein sequence ID" value="KYK58508.1"/>
    <property type="molecule type" value="Genomic_DNA"/>
</dbReference>
<evidence type="ECO:0000256" key="9">
    <source>
        <dbReference type="ARBA" id="ARBA00022989"/>
    </source>
</evidence>
<dbReference type="RefSeq" id="XP_040657860.1">
    <property type="nucleotide sequence ID" value="XM_040802827.1"/>
</dbReference>
<evidence type="ECO:0000256" key="18">
    <source>
        <dbReference type="SAM" id="MobiDB-lite"/>
    </source>
</evidence>
<dbReference type="InParanoid" id="A0A151GN57"/>
<evidence type="ECO:0000259" key="19">
    <source>
        <dbReference type="Pfam" id="PF04678"/>
    </source>
</evidence>
<keyword evidence="12 17" id="KW-0472">Membrane</keyword>
<comment type="catalytic activity">
    <reaction evidence="14">
        <text>Ca(2+)(in) = Ca(2+)(out)</text>
        <dbReference type="Rhea" id="RHEA:29671"/>
        <dbReference type="ChEBI" id="CHEBI:29108"/>
    </reaction>
</comment>
<feature type="domain" description="Calcium uniporter protein C-terminal" evidence="19">
    <location>
        <begin position="259"/>
        <end position="382"/>
    </location>
</feature>
<dbReference type="GO" id="GO:0036444">
    <property type="term" value="P:calcium import into the mitochondrion"/>
    <property type="evidence" value="ECO:0007669"/>
    <property type="project" value="TreeGrafter"/>
</dbReference>
<dbReference type="PANTHER" id="PTHR13462">
    <property type="entry name" value="CALCIUM UNIPORTER PROTEIN, MITOCHONDRIAL"/>
    <property type="match status" value="1"/>
</dbReference>
<dbReference type="InterPro" id="IPR006769">
    <property type="entry name" value="MCU_C"/>
</dbReference>
<evidence type="ECO:0000256" key="6">
    <source>
        <dbReference type="ARBA" id="ARBA00022692"/>
    </source>
</evidence>
<dbReference type="Pfam" id="PF04678">
    <property type="entry name" value="MCU"/>
    <property type="match status" value="1"/>
</dbReference>
<feature type="region of interest" description="Disordered" evidence="18">
    <location>
        <begin position="186"/>
        <end position="207"/>
    </location>
</feature>
<feature type="region of interest" description="Disordered" evidence="18">
    <location>
        <begin position="1"/>
        <end position="76"/>
    </location>
</feature>
<keyword evidence="9 17" id="KW-1133">Transmembrane helix</keyword>
<dbReference type="GO" id="GO:1990246">
    <property type="term" value="C:uniplex complex"/>
    <property type="evidence" value="ECO:0007669"/>
    <property type="project" value="TreeGrafter"/>
</dbReference>
<evidence type="ECO:0000256" key="1">
    <source>
        <dbReference type="ARBA" id="ARBA00004448"/>
    </source>
</evidence>
<evidence type="ECO:0000256" key="14">
    <source>
        <dbReference type="ARBA" id="ARBA00036634"/>
    </source>
</evidence>
<organism evidence="20 21">
    <name type="scientific">Drechmeria coniospora</name>
    <name type="common">Nematophagous fungus</name>
    <name type="synonym">Meria coniospora</name>
    <dbReference type="NCBI Taxonomy" id="98403"/>
    <lineage>
        <taxon>Eukaryota</taxon>
        <taxon>Fungi</taxon>
        <taxon>Dikarya</taxon>
        <taxon>Ascomycota</taxon>
        <taxon>Pezizomycotina</taxon>
        <taxon>Sordariomycetes</taxon>
        <taxon>Hypocreomycetidae</taxon>
        <taxon>Hypocreales</taxon>
        <taxon>Ophiocordycipitaceae</taxon>
        <taxon>Drechmeria</taxon>
    </lineage>
</organism>
<dbReference type="GO" id="GO:0005262">
    <property type="term" value="F:calcium channel activity"/>
    <property type="evidence" value="ECO:0007669"/>
    <property type="project" value="UniProtKB-UniRule"/>
</dbReference>
<dbReference type="AlphaFoldDB" id="A0A151GN57"/>
<evidence type="ECO:0000256" key="4">
    <source>
        <dbReference type="ARBA" id="ARBA00022568"/>
    </source>
</evidence>
<evidence type="ECO:0000256" key="8">
    <source>
        <dbReference type="ARBA" id="ARBA00022837"/>
    </source>
</evidence>
<dbReference type="GeneID" id="63718167"/>
<protein>
    <recommendedName>
        <fullName evidence="17">Calcium uniporter protein</fullName>
    </recommendedName>
</protein>
<comment type="function">
    <text evidence="16">Highly selective calcium channel localized to the inner mitochondrial membrane, which mediates calcium uptake into the mitochondrial matrix. Mitochondrial calcium homeostasis plays key roles in cellular physiology and regulates ATP production, cytoplasmic calcium signals and activation of cell death pathways. Sufficient to operate as a pore-forming channel without the need of calcium-sensor or auxiliary subunit.</text>
</comment>
<keyword evidence="4 17" id="KW-0109">Calcium transport</keyword>
<evidence type="ECO:0000256" key="5">
    <source>
        <dbReference type="ARBA" id="ARBA00022673"/>
    </source>
</evidence>
<dbReference type="STRING" id="98403.A0A151GN57"/>
<evidence type="ECO:0000256" key="10">
    <source>
        <dbReference type="ARBA" id="ARBA00023065"/>
    </source>
</evidence>
<feature type="compositionally biased region" description="Basic and acidic residues" evidence="18">
    <location>
        <begin position="50"/>
        <end position="65"/>
    </location>
</feature>
<reference evidence="20 21" key="1">
    <citation type="journal article" date="2016" name="Sci. Rep.">
        <title>Insights into Adaptations to a Near-Obligate Nematode Endoparasitic Lifestyle from the Finished Genome of Drechmeria coniospora.</title>
        <authorList>
            <person name="Zhang L."/>
            <person name="Zhou Z."/>
            <person name="Guo Q."/>
            <person name="Fokkens L."/>
            <person name="Miskei M."/>
            <person name="Pocsi I."/>
            <person name="Zhang W."/>
            <person name="Chen M."/>
            <person name="Wang L."/>
            <person name="Sun Y."/>
            <person name="Donzelli B.G."/>
            <person name="Gibson D.M."/>
            <person name="Nelson D.R."/>
            <person name="Luo J.G."/>
            <person name="Rep M."/>
            <person name="Liu H."/>
            <person name="Yang S."/>
            <person name="Wang J."/>
            <person name="Krasnoff S.B."/>
            <person name="Xu Y."/>
            <person name="Molnar I."/>
            <person name="Lin M."/>
        </authorList>
    </citation>
    <scope>NUCLEOTIDE SEQUENCE [LARGE SCALE GENOMIC DNA]</scope>
    <source>
        <strain evidence="20 21">ARSEF 6962</strain>
    </source>
</reference>
<feature type="transmembrane region" description="Helical" evidence="17">
    <location>
        <begin position="329"/>
        <end position="349"/>
    </location>
</feature>